<keyword evidence="2" id="KW-0677">Repeat</keyword>
<dbReference type="EMBL" id="JAATIQ010000005">
    <property type="protein sequence ID" value="KAF4403140.1"/>
    <property type="molecule type" value="Genomic_DNA"/>
</dbReference>
<dbReference type="InterPro" id="IPR009145">
    <property type="entry name" value="U2AF_small"/>
</dbReference>
<dbReference type="PRINTS" id="PR01848">
    <property type="entry name" value="U2AUXFACTOR"/>
</dbReference>
<keyword evidence="6" id="KW-1185">Reference proteome</keyword>
<dbReference type="InterPro" id="IPR035979">
    <property type="entry name" value="RBD_domain_sf"/>
</dbReference>
<evidence type="ECO:0000256" key="3">
    <source>
        <dbReference type="ARBA" id="ARBA00022771"/>
    </source>
</evidence>
<dbReference type="Gene3D" id="3.30.70.330">
    <property type="match status" value="1"/>
</dbReference>
<keyword evidence="3" id="KW-0863">Zinc-finger</keyword>
<dbReference type="AlphaFoldDB" id="A0A7J6I8Z6"/>
<dbReference type="InterPro" id="IPR012677">
    <property type="entry name" value="Nucleotide-bd_a/b_plait_sf"/>
</dbReference>
<evidence type="ECO:0000313" key="6">
    <source>
        <dbReference type="Proteomes" id="UP000583929"/>
    </source>
</evidence>
<evidence type="ECO:0000313" key="5">
    <source>
        <dbReference type="EMBL" id="KAF4403140.1"/>
    </source>
</evidence>
<dbReference type="GO" id="GO:0089701">
    <property type="term" value="C:U2AF complex"/>
    <property type="evidence" value="ECO:0007669"/>
    <property type="project" value="InterPro"/>
</dbReference>
<name>A0A7J6I8Z6_CANSA</name>
<dbReference type="Proteomes" id="UP000583929">
    <property type="component" value="Unassembled WGS sequence"/>
</dbReference>
<protein>
    <recommendedName>
        <fullName evidence="7">RRM domain-containing protein</fullName>
    </recommendedName>
</protein>
<keyword evidence="1" id="KW-0479">Metal-binding</keyword>
<evidence type="ECO:0000256" key="4">
    <source>
        <dbReference type="ARBA" id="ARBA00022833"/>
    </source>
</evidence>
<evidence type="ECO:0008006" key="7">
    <source>
        <dbReference type="Google" id="ProtNLM"/>
    </source>
</evidence>
<dbReference type="GO" id="GO:0003723">
    <property type="term" value="F:RNA binding"/>
    <property type="evidence" value="ECO:0007669"/>
    <property type="project" value="InterPro"/>
</dbReference>
<gene>
    <name evidence="5" type="ORF">G4B88_027911</name>
</gene>
<organism evidence="5 6">
    <name type="scientific">Cannabis sativa</name>
    <name type="common">Hemp</name>
    <name type="synonym">Marijuana</name>
    <dbReference type="NCBI Taxonomy" id="3483"/>
    <lineage>
        <taxon>Eukaryota</taxon>
        <taxon>Viridiplantae</taxon>
        <taxon>Streptophyta</taxon>
        <taxon>Embryophyta</taxon>
        <taxon>Tracheophyta</taxon>
        <taxon>Spermatophyta</taxon>
        <taxon>Magnoliopsida</taxon>
        <taxon>eudicotyledons</taxon>
        <taxon>Gunneridae</taxon>
        <taxon>Pentapetalae</taxon>
        <taxon>rosids</taxon>
        <taxon>fabids</taxon>
        <taxon>Rosales</taxon>
        <taxon>Cannabaceae</taxon>
        <taxon>Cannabis</taxon>
    </lineage>
</organism>
<keyword evidence="4" id="KW-0862">Zinc</keyword>
<dbReference type="GO" id="GO:0008270">
    <property type="term" value="F:zinc ion binding"/>
    <property type="evidence" value="ECO:0007669"/>
    <property type="project" value="UniProtKB-KW"/>
</dbReference>
<sequence length="74" mass="8702">MGFISTVACTVYVGNVYVQFREEEHAANALRNLTERFYAGRPIIVDFSLVTDFLEATCRQYNNQLRQLLKNYRY</sequence>
<evidence type="ECO:0000256" key="1">
    <source>
        <dbReference type="ARBA" id="ARBA00022723"/>
    </source>
</evidence>
<dbReference type="GO" id="GO:0000398">
    <property type="term" value="P:mRNA splicing, via spliceosome"/>
    <property type="evidence" value="ECO:0007669"/>
    <property type="project" value="InterPro"/>
</dbReference>
<accession>A0A7J6I8Z6</accession>
<dbReference type="PANTHER" id="PTHR12620">
    <property type="entry name" value="U2 SNRNP AUXILIARY FACTOR, SMALL SUBUNIT"/>
    <property type="match status" value="1"/>
</dbReference>
<evidence type="ECO:0000256" key="2">
    <source>
        <dbReference type="ARBA" id="ARBA00022737"/>
    </source>
</evidence>
<reference evidence="5 6" key="1">
    <citation type="journal article" date="2020" name="bioRxiv">
        <title>Sequence and annotation of 42 cannabis genomes reveals extensive copy number variation in cannabinoid synthesis and pathogen resistance genes.</title>
        <authorList>
            <person name="Mckernan K.J."/>
            <person name="Helbert Y."/>
            <person name="Kane L.T."/>
            <person name="Ebling H."/>
            <person name="Zhang L."/>
            <person name="Liu B."/>
            <person name="Eaton Z."/>
            <person name="Mclaughlin S."/>
            <person name="Kingan S."/>
            <person name="Baybayan P."/>
            <person name="Concepcion G."/>
            <person name="Jordan M."/>
            <person name="Riva A."/>
            <person name="Barbazuk W."/>
            <person name="Harkins T."/>
        </authorList>
    </citation>
    <scope>NUCLEOTIDE SEQUENCE [LARGE SCALE GENOMIC DNA]</scope>
    <source>
        <strain evidence="6">cv. Jamaican Lion 4</strain>
        <tissue evidence="5">Leaf</tissue>
    </source>
</reference>
<comment type="caution">
    <text evidence="5">The sequence shown here is derived from an EMBL/GenBank/DDBJ whole genome shotgun (WGS) entry which is preliminary data.</text>
</comment>
<dbReference type="SUPFAM" id="SSF54928">
    <property type="entry name" value="RNA-binding domain, RBD"/>
    <property type="match status" value="1"/>
</dbReference>
<proteinExistence type="predicted"/>